<dbReference type="GO" id="GO:0042393">
    <property type="term" value="F:histone binding"/>
    <property type="evidence" value="ECO:0007669"/>
    <property type="project" value="TreeGrafter"/>
</dbReference>
<protein>
    <submittedName>
        <fullName evidence="12">Helicase domino</fullName>
    </submittedName>
</protein>
<proteinExistence type="predicted"/>
<dbReference type="PANTHER" id="PTHR45685">
    <property type="entry name" value="HELICASE SRCAP-RELATED"/>
    <property type="match status" value="1"/>
</dbReference>
<dbReference type="InterPro" id="IPR000330">
    <property type="entry name" value="SNF2_N"/>
</dbReference>
<keyword evidence="9" id="KW-0175">Coiled coil</keyword>
<dbReference type="GO" id="GO:0003677">
    <property type="term" value="F:DNA binding"/>
    <property type="evidence" value="ECO:0007669"/>
    <property type="project" value="UniProtKB-KW"/>
</dbReference>
<evidence type="ECO:0000313" key="12">
    <source>
        <dbReference type="EMBL" id="OLP80904.1"/>
    </source>
</evidence>
<feature type="compositionally biased region" description="Polar residues" evidence="10">
    <location>
        <begin position="1"/>
        <end position="23"/>
    </location>
</feature>
<dbReference type="Gene3D" id="3.40.50.10810">
    <property type="entry name" value="Tandem AAA-ATPase domain"/>
    <property type="match status" value="1"/>
</dbReference>
<keyword evidence="6" id="KW-0156">Chromatin regulator</keyword>
<dbReference type="SMART" id="SM00487">
    <property type="entry name" value="DEXDc"/>
    <property type="match status" value="1"/>
</dbReference>
<dbReference type="EMBL" id="LSRX01001334">
    <property type="protein sequence ID" value="OLP80904.1"/>
    <property type="molecule type" value="Genomic_DNA"/>
</dbReference>
<organism evidence="12 13">
    <name type="scientific">Symbiodinium microadriaticum</name>
    <name type="common">Dinoflagellate</name>
    <name type="synonym">Zooxanthella microadriatica</name>
    <dbReference type="NCBI Taxonomy" id="2951"/>
    <lineage>
        <taxon>Eukaryota</taxon>
        <taxon>Sar</taxon>
        <taxon>Alveolata</taxon>
        <taxon>Dinophyceae</taxon>
        <taxon>Suessiales</taxon>
        <taxon>Symbiodiniaceae</taxon>
        <taxon>Symbiodinium</taxon>
    </lineage>
</organism>
<dbReference type="InterPro" id="IPR005645">
    <property type="entry name" value="FSH-like_dom"/>
</dbReference>
<dbReference type="SUPFAM" id="SSF52540">
    <property type="entry name" value="P-loop containing nucleoside triphosphate hydrolases"/>
    <property type="match status" value="2"/>
</dbReference>
<dbReference type="Gene3D" id="3.40.50.1820">
    <property type="entry name" value="alpha/beta hydrolase"/>
    <property type="match status" value="1"/>
</dbReference>
<comment type="caution">
    <text evidence="12">The sequence shown here is derived from an EMBL/GenBank/DDBJ whole genome shotgun (WGS) entry which is preliminary data.</text>
</comment>
<feature type="region of interest" description="Disordered" evidence="10">
    <location>
        <begin position="1"/>
        <end position="25"/>
    </location>
</feature>
<dbReference type="PROSITE" id="PS51192">
    <property type="entry name" value="HELICASE_ATP_BIND_1"/>
    <property type="match status" value="1"/>
</dbReference>
<keyword evidence="2" id="KW-0547">Nucleotide-binding</keyword>
<gene>
    <name evidence="12" type="primary">dom</name>
    <name evidence="12" type="ORF">AK812_SmicGene38621</name>
</gene>
<dbReference type="SUPFAM" id="SSF53474">
    <property type="entry name" value="alpha/beta-Hydrolases"/>
    <property type="match status" value="1"/>
</dbReference>
<keyword evidence="13" id="KW-1185">Reference proteome</keyword>
<dbReference type="InterPro" id="IPR029058">
    <property type="entry name" value="AB_hydrolase_fold"/>
</dbReference>
<dbReference type="FunFam" id="3.40.50.10810:FF:000005">
    <property type="entry name" value="Photoperiod-independent early flowering 1"/>
    <property type="match status" value="1"/>
</dbReference>
<feature type="coiled-coil region" evidence="9">
    <location>
        <begin position="199"/>
        <end position="234"/>
    </location>
</feature>
<dbReference type="AlphaFoldDB" id="A0A1Q9CD91"/>
<name>A0A1Q9CD91_SYMMI</name>
<dbReference type="OrthoDB" id="448448at2759"/>
<keyword evidence="4 12" id="KW-0347">Helicase</keyword>
<dbReference type="InterPro" id="IPR014001">
    <property type="entry name" value="Helicase_ATP-bd"/>
</dbReference>
<dbReference type="GO" id="GO:0006338">
    <property type="term" value="P:chromatin remodeling"/>
    <property type="evidence" value="ECO:0007669"/>
    <property type="project" value="TreeGrafter"/>
</dbReference>
<comment type="subcellular location">
    <subcellularLocation>
        <location evidence="1">Nucleus</location>
    </subcellularLocation>
</comment>
<dbReference type="InterPro" id="IPR027417">
    <property type="entry name" value="P-loop_NTPase"/>
</dbReference>
<keyword evidence="7" id="KW-0238">DNA-binding</keyword>
<dbReference type="InterPro" id="IPR050520">
    <property type="entry name" value="INO80/SWR1_helicase"/>
</dbReference>
<sequence>MPLESPRTSGLSTSRHLSESTRPLCSEVSCRSIRGSKTSRAPKREDESYEGLFSQAAGTRSWETRLRVRGQARQTNDPADQVALLYGSPCVSDQQKTCAGQRPEKLARGIGRGLCSPSMETDKSIFNGYAGTRSRPWQGPPHAIDQVWQLHPEVSAAGSCSIELRMLALPRLPLFDALPQAAQVRRAAQAVLRVEAKRRAVAKKAAKQVQALLRQLQRNEAQRLEEEQRAARAGAARIAKEIAKFWSGCCRAAEHFAVQQRHAARTQQHFENMQALLSRSEAFSSEVTTGLFAEQAPREGLEKEPQRDSATESTQILGVRAGGCDRRIRNVRALAAMAAKPRVLCLHGRGLNSAYFRGQLAGLIRSNPQLDFCFLQGHLPAEVAPEASGAWNVVLRPHQRQAWQYFSLRNDPGAEDPAKRWRAGHDTADGLEHVWEDTVAEVTANGPFFATVGFSQGANVAAALLAKQACSKTDLGFRCTVNLCGGIWGFWDKTPRSWWSSGSPPQLPIRGVPSLHILGRADPYLAQSRYLVESYVPCEGRRVLEHEGGHTPFPFDRDKRLDVIRDVSAFLGEHAQNSLEELERSPRLHYEDFDRRNMSKQITTEVPVLLLRHPIREYQHIGLHWLATLHDKQFNGILADEMGLGKTIMTIALLAHLAVQKEVWGPHLVVVPTSLLMNWVKELQKWAPGLKVCAYYGNAQERRDKRRGWGGEDAFHVCVASYTVVLQDLRPLKMKRWYYLILDEAQNIKNYRSQKWQQLMRFKSERRLLLTGTPLQNNLTELWSLLHFLMPDMFQSYTDFKEFFADPLHLALHEHRVKQEQELVARLHKVIRPFLLRRLKSEVERQLPKKHEHVVSCPLSRRQQVLYEEFMRRRQTQQILKKGDYLRMMSILMQLRKVCNHPELLEPRGADTSFVMNPLAVNLPPLVSLDLWLNVAGRSCGEENFCALLLPLISLWKFELMLKTQSHKALPISEVVEMSLDQAPKRRRMSEAAAELRCQVSPGSREFLDEWHLQMCRVDEERKRERCSAVSAVDLLMQLVSEGRPWIGADGMELLSLPCRSGTAFSLTKRLPPRPFMWPELQRSSSIQLSPASRQLVLPEEHRRKRRCWSWELDGALAAMSCSILRDLESNVATRLGMWAFRVPRVQVSSSGSAFGEPKAANTKDRLAVQCCLLPSPMELTGGMGDSALDDFLLESMPALCEYAIRYAIRNEKFTQPDDCLQLLASVV</sequence>
<evidence type="ECO:0000256" key="10">
    <source>
        <dbReference type="SAM" id="MobiDB-lite"/>
    </source>
</evidence>
<reference evidence="12 13" key="1">
    <citation type="submission" date="2016-02" db="EMBL/GenBank/DDBJ databases">
        <title>Genome analysis of coral dinoflagellate symbionts highlights evolutionary adaptations to a symbiotic lifestyle.</title>
        <authorList>
            <person name="Aranda M."/>
            <person name="Li Y."/>
            <person name="Liew Y.J."/>
            <person name="Baumgarten S."/>
            <person name="Simakov O."/>
            <person name="Wilson M."/>
            <person name="Piel J."/>
            <person name="Ashoor H."/>
            <person name="Bougouffa S."/>
            <person name="Bajic V.B."/>
            <person name="Ryu T."/>
            <person name="Ravasi T."/>
            <person name="Bayer T."/>
            <person name="Micklem G."/>
            <person name="Kim H."/>
            <person name="Bhak J."/>
            <person name="Lajeunesse T.C."/>
            <person name="Voolstra C.R."/>
        </authorList>
    </citation>
    <scope>NUCLEOTIDE SEQUENCE [LARGE SCALE GENOMIC DNA]</scope>
    <source>
        <strain evidence="12 13">CCMP2467</strain>
    </source>
</reference>
<dbReference type="Gene3D" id="1.20.120.850">
    <property type="entry name" value="SWI2/SNF2 ATPases, N-terminal domain"/>
    <property type="match status" value="1"/>
</dbReference>
<dbReference type="GO" id="GO:0016887">
    <property type="term" value="F:ATP hydrolysis activity"/>
    <property type="evidence" value="ECO:0007669"/>
    <property type="project" value="TreeGrafter"/>
</dbReference>
<dbReference type="GO" id="GO:0005524">
    <property type="term" value="F:ATP binding"/>
    <property type="evidence" value="ECO:0007669"/>
    <property type="project" value="UniProtKB-KW"/>
</dbReference>
<evidence type="ECO:0000256" key="4">
    <source>
        <dbReference type="ARBA" id="ARBA00022806"/>
    </source>
</evidence>
<dbReference type="GO" id="GO:0000812">
    <property type="term" value="C:Swr1 complex"/>
    <property type="evidence" value="ECO:0007669"/>
    <property type="project" value="TreeGrafter"/>
</dbReference>
<keyword evidence="3" id="KW-0378">Hydrolase</keyword>
<dbReference type="PANTHER" id="PTHR45685:SF1">
    <property type="entry name" value="HELICASE SRCAP"/>
    <property type="match status" value="1"/>
</dbReference>
<accession>A0A1Q9CD91</accession>
<dbReference type="Pfam" id="PF03959">
    <property type="entry name" value="FSH1"/>
    <property type="match status" value="1"/>
</dbReference>
<evidence type="ECO:0000256" key="6">
    <source>
        <dbReference type="ARBA" id="ARBA00022853"/>
    </source>
</evidence>
<keyword evidence="8" id="KW-0539">Nucleus</keyword>
<evidence type="ECO:0000256" key="9">
    <source>
        <dbReference type="SAM" id="Coils"/>
    </source>
</evidence>
<evidence type="ECO:0000256" key="5">
    <source>
        <dbReference type="ARBA" id="ARBA00022840"/>
    </source>
</evidence>
<dbReference type="Pfam" id="PF00176">
    <property type="entry name" value="SNF2-rel_dom"/>
    <property type="match status" value="1"/>
</dbReference>
<dbReference type="Proteomes" id="UP000186817">
    <property type="component" value="Unassembled WGS sequence"/>
</dbReference>
<evidence type="ECO:0000313" key="13">
    <source>
        <dbReference type="Proteomes" id="UP000186817"/>
    </source>
</evidence>
<evidence type="ECO:0000256" key="3">
    <source>
        <dbReference type="ARBA" id="ARBA00022801"/>
    </source>
</evidence>
<feature type="compositionally biased region" description="Basic and acidic residues" evidence="10">
    <location>
        <begin position="296"/>
        <end position="310"/>
    </location>
</feature>
<keyword evidence="5" id="KW-0067">ATP-binding</keyword>
<evidence type="ECO:0000256" key="1">
    <source>
        <dbReference type="ARBA" id="ARBA00004123"/>
    </source>
</evidence>
<evidence type="ECO:0000256" key="7">
    <source>
        <dbReference type="ARBA" id="ARBA00023125"/>
    </source>
</evidence>
<feature type="region of interest" description="Disordered" evidence="10">
    <location>
        <begin position="294"/>
        <end position="313"/>
    </location>
</feature>
<dbReference type="GO" id="GO:0004386">
    <property type="term" value="F:helicase activity"/>
    <property type="evidence" value="ECO:0007669"/>
    <property type="project" value="UniProtKB-KW"/>
</dbReference>
<evidence type="ECO:0000256" key="8">
    <source>
        <dbReference type="ARBA" id="ARBA00023242"/>
    </source>
</evidence>
<evidence type="ECO:0000256" key="2">
    <source>
        <dbReference type="ARBA" id="ARBA00022741"/>
    </source>
</evidence>
<feature type="domain" description="Helicase ATP-binding" evidence="11">
    <location>
        <begin position="627"/>
        <end position="792"/>
    </location>
</feature>
<dbReference type="InterPro" id="IPR038718">
    <property type="entry name" value="SNF2-like_sf"/>
</dbReference>
<evidence type="ECO:0000259" key="11">
    <source>
        <dbReference type="PROSITE" id="PS51192"/>
    </source>
</evidence>